<dbReference type="GO" id="GO:0080120">
    <property type="term" value="P:CAAX-box protein maturation"/>
    <property type="evidence" value="ECO:0007669"/>
    <property type="project" value="UniProtKB-ARBA"/>
</dbReference>
<comment type="caution">
    <text evidence="4">The sequence shown here is derived from an EMBL/GenBank/DDBJ whole genome shotgun (WGS) entry which is preliminary data.</text>
</comment>
<feature type="transmembrane region" description="Helical" evidence="2">
    <location>
        <begin position="82"/>
        <end position="104"/>
    </location>
</feature>
<feature type="transmembrane region" description="Helical" evidence="2">
    <location>
        <begin position="154"/>
        <end position="174"/>
    </location>
</feature>
<organism evidence="4 5">
    <name type="scientific">Candidatus Borkfalkia excrementigallinarum</name>
    <dbReference type="NCBI Taxonomy" id="2838506"/>
    <lineage>
        <taxon>Bacteria</taxon>
        <taxon>Bacillati</taxon>
        <taxon>Bacillota</taxon>
        <taxon>Clostridia</taxon>
        <taxon>Christensenellales</taxon>
        <taxon>Christensenellaceae</taxon>
        <taxon>Candidatus Borkfalkia</taxon>
    </lineage>
</organism>
<feature type="transmembrane region" description="Helical" evidence="2">
    <location>
        <begin position="212"/>
        <end position="232"/>
    </location>
</feature>
<keyword evidence="4" id="KW-0482">Metalloprotease</keyword>
<dbReference type="AlphaFoldDB" id="A0A9D2CRL5"/>
<reference evidence="4" key="2">
    <citation type="submission" date="2021-04" db="EMBL/GenBank/DDBJ databases">
        <authorList>
            <person name="Gilroy R."/>
        </authorList>
    </citation>
    <scope>NUCLEOTIDE SEQUENCE</scope>
    <source>
        <strain evidence="4">1345</strain>
    </source>
</reference>
<evidence type="ECO:0000259" key="3">
    <source>
        <dbReference type="Pfam" id="PF02517"/>
    </source>
</evidence>
<protein>
    <submittedName>
        <fullName evidence="4">CPBP family intramembrane metalloprotease</fullName>
    </submittedName>
</protein>
<feature type="transmembrane region" description="Helical" evidence="2">
    <location>
        <begin position="116"/>
        <end position="142"/>
    </location>
</feature>
<gene>
    <name evidence="4" type="ORF">H9729_01050</name>
</gene>
<keyword evidence="2" id="KW-0472">Membrane</keyword>
<proteinExistence type="predicted"/>
<feature type="transmembrane region" description="Helical" evidence="2">
    <location>
        <begin position="180"/>
        <end position="205"/>
    </location>
</feature>
<feature type="compositionally biased region" description="Basic and acidic residues" evidence="1">
    <location>
        <begin position="297"/>
        <end position="309"/>
    </location>
</feature>
<dbReference type="GO" id="GO:0008237">
    <property type="term" value="F:metallopeptidase activity"/>
    <property type="evidence" value="ECO:0007669"/>
    <property type="project" value="UniProtKB-KW"/>
</dbReference>
<accession>A0A9D2CRL5</accession>
<feature type="domain" description="CAAX prenyl protease 2/Lysostaphin resistance protein A-like" evidence="3">
    <location>
        <begin position="116"/>
        <end position="216"/>
    </location>
</feature>
<feature type="region of interest" description="Disordered" evidence="1">
    <location>
        <begin position="271"/>
        <end position="315"/>
    </location>
</feature>
<dbReference type="Proteomes" id="UP000886750">
    <property type="component" value="Unassembled WGS sequence"/>
</dbReference>
<evidence type="ECO:0000256" key="2">
    <source>
        <dbReference type="SAM" id="Phobius"/>
    </source>
</evidence>
<feature type="transmembrane region" description="Helical" evidence="2">
    <location>
        <begin position="238"/>
        <end position="256"/>
    </location>
</feature>
<dbReference type="Pfam" id="PF02517">
    <property type="entry name" value="Rce1-like"/>
    <property type="match status" value="1"/>
</dbReference>
<dbReference type="GO" id="GO:0004175">
    <property type="term" value="F:endopeptidase activity"/>
    <property type="evidence" value="ECO:0007669"/>
    <property type="project" value="UniProtKB-ARBA"/>
</dbReference>
<dbReference type="InterPro" id="IPR003675">
    <property type="entry name" value="Rce1/LyrA-like_dom"/>
</dbReference>
<dbReference type="EMBL" id="DXCQ01000011">
    <property type="protein sequence ID" value="HIY96255.1"/>
    <property type="molecule type" value="Genomic_DNA"/>
</dbReference>
<keyword evidence="4" id="KW-0645">Protease</keyword>
<reference evidence="4" key="1">
    <citation type="journal article" date="2021" name="PeerJ">
        <title>Extensive microbial diversity within the chicken gut microbiome revealed by metagenomics and culture.</title>
        <authorList>
            <person name="Gilroy R."/>
            <person name="Ravi A."/>
            <person name="Getino M."/>
            <person name="Pursley I."/>
            <person name="Horton D.L."/>
            <person name="Alikhan N.F."/>
            <person name="Baker D."/>
            <person name="Gharbi K."/>
            <person name="Hall N."/>
            <person name="Watson M."/>
            <person name="Adriaenssens E.M."/>
            <person name="Foster-Nyarko E."/>
            <person name="Jarju S."/>
            <person name="Secka A."/>
            <person name="Antonio M."/>
            <person name="Oren A."/>
            <person name="Chaudhuri R.R."/>
            <person name="La Ragione R."/>
            <person name="Hildebrand F."/>
            <person name="Pallen M.J."/>
        </authorList>
    </citation>
    <scope>NUCLEOTIDE SEQUENCE</scope>
    <source>
        <strain evidence="4">1345</strain>
    </source>
</reference>
<sequence>MQPKMLYMRKTPIESALILYLLTAGLVMFPFEWLGNLFTQDEQLSGFLGLGILRLLFFGIMLLLAVHMGIRGTLAVRGGWKGILVALPALVVAVNNLPVVALAQGTASVTGGAGHIAAFALQCVGVGLFEEMAFRGVIFPFVLGKTGTGKKGRFVAVLASSAAFGLLHLVNLLGGFSGGVFLQVGYSFLIGCMLSVVMFCGGGVFTCALIHAVYNFCGNIVFELGAGAFWDIWCPAEIILTALVAVAAGVFFFFALKNGKPDIAESFAVYPPPKPESGGDNAAGEKSANGESGASAGEEKADEPEKGEEQSETGV</sequence>
<keyword evidence="2" id="KW-1133">Transmembrane helix</keyword>
<evidence type="ECO:0000313" key="4">
    <source>
        <dbReference type="EMBL" id="HIY96255.1"/>
    </source>
</evidence>
<keyword evidence="2" id="KW-0812">Transmembrane</keyword>
<feature type="transmembrane region" description="Helical" evidence="2">
    <location>
        <begin position="12"/>
        <end position="31"/>
    </location>
</feature>
<feature type="transmembrane region" description="Helical" evidence="2">
    <location>
        <begin position="51"/>
        <end position="70"/>
    </location>
</feature>
<evidence type="ECO:0000256" key="1">
    <source>
        <dbReference type="SAM" id="MobiDB-lite"/>
    </source>
</evidence>
<name>A0A9D2CRL5_9FIRM</name>
<keyword evidence="4" id="KW-0378">Hydrolase</keyword>
<evidence type="ECO:0000313" key="5">
    <source>
        <dbReference type="Proteomes" id="UP000886750"/>
    </source>
</evidence>